<dbReference type="AlphaFoldDB" id="Q2G7W0"/>
<keyword evidence="3" id="KW-1185">Reference proteome</keyword>
<feature type="signal peptide" evidence="1">
    <location>
        <begin position="1"/>
        <end position="22"/>
    </location>
</feature>
<protein>
    <submittedName>
        <fullName evidence="2">Uncharacterized protein</fullName>
    </submittedName>
</protein>
<dbReference type="Gene3D" id="1.25.40.10">
    <property type="entry name" value="Tetratricopeptide repeat domain"/>
    <property type="match status" value="1"/>
</dbReference>
<dbReference type="HOGENOM" id="CLU_538442_0_0_5"/>
<name>Q2G7W0_NOVAD</name>
<dbReference type="STRING" id="279238.Saro_1623"/>
<dbReference type="InterPro" id="IPR011990">
    <property type="entry name" value="TPR-like_helical_dom_sf"/>
</dbReference>
<dbReference type="EMBL" id="CP000248">
    <property type="protein sequence ID" value="ABD26063.1"/>
    <property type="molecule type" value="Genomic_DNA"/>
</dbReference>
<accession>Q2G7W0</accession>
<proteinExistence type="predicted"/>
<reference evidence="3" key="1">
    <citation type="submission" date="2006-01" db="EMBL/GenBank/DDBJ databases">
        <title>Complete sequence of Novosphingobium aromaticivorans DSM 12444.</title>
        <authorList>
            <consortium name="US DOE Joint Genome Institute"/>
            <person name="Copeland A."/>
            <person name="Lucas S."/>
            <person name="Lapidus A."/>
            <person name="Barry K."/>
            <person name="Detter J.C."/>
            <person name="Glavina T."/>
            <person name="Hammon N."/>
            <person name="Israni S."/>
            <person name="Pitluck S."/>
            <person name="Chain P."/>
            <person name="Malfatti S."/>
            <person name="Shin M."/>
            <person name="Vergez L."/>
            <person name="Schmutz J."/>
            <person name="Larimer F."/>
            <person name="Land M."/>
            <person name="Kyrpides N."/>
            <person name="Ivanova N."/>
            <person name="Fredrickson J."/>
            <person name="Balkwill D."/>
            <person name="Romine M.F."/>
            <person name="Richardson P."/>
        </authorList>
    </citation>
    <scope>NUCLEOTIDE SEQUENCE [LARGE SCALE GENOMIC DNA]</scope>
    <source>
        <strain evidence="3">ATCC 700278 / DSM 12444 / CCUG 56034 / CIP 105152 / NBRC 16084 / F199</strain>
    </source>
</reference>
<sequence>MRYMRIALILSLSAFAAVPAAAQDAPAPAESVELSREATLAWAVPVQLSVERDGYEVVVRFDKPLAEEEIARFAAATGPYLADLRWNDDSLVMRPAEGSSIAIDQQARSLSVRFVEDAPVGTATATVTSDADGEIELALARAQADAAAGYPGEARRRLEELAQAHPGDARVQRALADAEAAEGRTRDAAARYLSLAADDPMARRIIGDAGGRVTAGTIYRDGKTFSQWESGIDVNVPVGEGLTAGAGLRHVRTIVESVASATGYLPKVTHNLTIADGNASLRLADAVRITVLASALLDHDVVGAGARLVAGPPEREARLYGSYRMPDFSTAEQAAFGGHMTRIGAGGTFRLTPEIVVQGDAVLNRYGLPGGGVRTRTTQVLAGVDVLALRRPLSVQLSYRLDAEYVGRVDLRPNGTPFIPLSDRENHTVQVVMSKSIRNAQVTAAGGWTKDRYGGDGPTASVGALFNVGDAWRIEAGGGVSSISRPVVSGRQYFLRLSISRALGRR</sequence>
<dbReference type="eggNOG" id="ENOG5030VFG">
    <property type="taxonomic scope" value="Bacteria"/>
</dbReference>
<evidence type="ECO:0000256" key="1">
    <source>
        <dbReference type="SAM" id="SignalP"/>
    </source>
</evidence>
<evidence type="ECO:0000313" key="3">
    <source>
        <dbReference type="Proteomes" id="UP000009134"/>
    </source>
</evidence>
<dbReference type="KEGG" id="nar:Saro_1623"/>
<dbReference type="Proteomes" id="UP000009134">
    <property type="component" value="Chromosome"/>
</dbReference>
<organism evidence="2 3">
    <name type="scientific">Novosphingobium aromaticivorans (strain ATCC 700278 / DSM 12444 / CCUG 56034 / CIP 105152 / NBRC 16084 / F199)</name>
    <dbReference type="NCBI Taxonomy" id="279238"/>
    <lineage>
        <taxon>Bacteria</taxon>
        <taxon>Pseudomonadati</taxon>
        <taxon>Pseudomonadota</taxon>
        <taxon>Alphaproteobacteria</taxon>
        <taxon>Sphingomonadales</taxon>
        <taxon>Sphingomonadaceae</taxon>
        <taxon>Novosphingobium</taxon>
    </lineage>
</organism>
<feature type="chain" id="PRO_5004207982" evidence="1">
    <location>
        <begin position="23"/>
        <end position="506"/>
    </location>
</feature>
<evidence type="ECO:0000313" key="2">
    <source>
        <dbReference type="EMBL" id="ABD26063.1"/>
    </source>
</evidence>
<gene>
    <name evidence="2" type="ordered locus">Saro_1623</name>
</gene>
<keyword evidence="1" id="KW-0732">Signal</keyword>